<dbReference type="Proteomes" id="UP000298652">
    <property type="component" value="Chromosome 8"/>
</dbReference>
<sequence>MRKYTLTSLLLLKIPQGRAAWLEVFWQTSVLTIQCPVKGS</sequence>
<keyword evidence="1" id="KW-0732">Signal</keyword>
<protein>
    <submittedName>
        <fullName evidence="2">Uncharacterized protein</fullName>
    </submittedName>
</protein>
<organism evidence="2 3">
    <name type="scientific">Setaria viridis</name>
    <name type="common">Green bristlegrass</name>
    <name type="synonym">Setaria italica subsp. viridis</name>
    <dbReference type="NCBI Taxonomy" id="4556"/>
    <lineage>
        <taxon>Eukaryota</taxon>
        <taxon>Viridiplantae</taxon>
        <taxon>Streptophyta</taxon>
        <taxon>Embryophyta</taxon>
        <taxon>Tracheophyta</taxon>
        <taxon>Spermatophyta</taxon>
        <taxon>Magnoliopsida</taxon>
        <taxon>Liliopsida</taxon>
        <taxon>Poales</taxon>
        <taxon>Poaceae</taxon>
        <taxon>PACMAD clade</taxon>
        <taxon>Panicoideae</taxon>
        <taxon>Panicodae</taxon>
        <taxon>Paniceae</taxon>
        <taxon>Cenchrinae</taxon>
        <taxon>Setaria</taxon>
    </lineage>
</organism>
<dbReference type="Gramene" id="TKW01307">
    <property type="protein sequence ID" value="TKW01307"/>
    <property type="gene ID" value="SEVIR_8G170950v2"/>
</dbReference>
<gene>
    <name evidence="2" type="ORF">SEVIR_8G170950v2</name>
</gene>
<evidence type="ECO:0000313" key="2">
    <source>
        <dbReference type="EMBL" id="TKW01307.1"/>
    </source>
</evidence>
<dbReference type="AlphaFoldDB" id="A0A4U6TUF0"/>
<evidence type="ECO:0000256" key="1">
    <source>
        <dbReference type="SAM" id="SignalP"/>
    </source>
</evidence>
<reference evidence="2" key="1">
    <citation type="submission" date="2019-03" db="EMBL/GenBank/DDBJ databases">
        <title>WGS assembly of Setaria viridis.</title>
        <authorList>
            <person name="Huang P."/>
            <person name="Jenkins J."/>
            <person name="Grimwood J."/>
            <person name="Barry K."/>
            <person name="Healey A."/>
            <person name="Mamidi S."/>
            <person name="Sreedasyam A."/>
            <person name="Shu S."/>
            <person name="Feldman M."/>
            <person name="Wu J."/>
            <person name="Yu Y."/>
            <person name="Chen C."/>
            <person name="Johnson J."/>
            <person name="Rokhsar D."/>
            <person name="Baxter I."/>
            <person name="Schmutz J."/>
            <person name="Brutnell T."/>
            <person name="Kellogg E."/>
        </authorList>
    </citation>
    <scope>NUCLEOTIDE SEQUENCE [LARGE SCALE GENOMIC DNA]</scope>
</reference>
<proteinExistence type="predicted"/>
<feature type="chain" id="PRO_5020440176" evidence="1">
    <location>
        <begin position="20"/>
        <end position="40"/>
    </location>
</feature>
<evidence type="ECO:0000313" key="3">
    <source>
        <dbReference type="Proteomes" id="UP000298652"/>
    </source>
</evidence>
<name>A0A4U6TUF0_SETVI</name>
<feature type="signal peptide" evidence="1">
    <location>
        <begin position="1"/>
        <end position="19"/>
    </location>
</feature>
<keyword evidence="3" id="KW-1185">Reference proteome</keyword>
<accession>A0A4U6TUF0</accession>
<dbReference type="EMBL" id="CM016559">
    <property type="protein sequence ID" value="TKW01307.1"/>
    <property type="molecule type" value="Genomic_DNA"/>
</dbReference>